<evidence type="ECO:0000256" key="6">
    <source>
        <dbReference type="SAM" id="MobiDB-lite"/>
    </source>
</evidence>
<dbReference type="UniPathway" id="UPA00538">
    <property type="reaction ID" value="UER00592"/>
</dbReference>
<dbReference type="InterPro" id="IPR045864">
    <property type="entry name" value="aa-tRNA-synth_II/BPL/LPL"/>
</dbReference>
<dbReference type="Gene3D" id="3.30.930.10">
    <property type="entry name" value="Bira Bifunctional Protein, Domain 2"/>
    <property type="match status" value="1"/>
</dbReference>
<dbReference type="SUPFAM" id="SSF55681">
    <property type="entry name" value="Class II aaRS and biotin synthetases"/>
    <property type="match status" value="1"/>
</dbReference>
<feature type="region of interest" description="Disordered" evidence="6">
    <location>
        <begin position="218"/>
        <end position="246"/>
    </location>
</feature>
<keyword evidence="5" id="KW-0963">Cytoplasm</keyword>
<feature type="binding site" evidence="5">
    <location>
        <begin position="154"/>
        <end position="156"/>
    </location>
    <ligand>
        <name>substrate</name>
    </ligand>
</feature>
<proteinExistence type="inferred from homology"/>
<feature type="binding site" evidence="5">
    <location>
        <begin position="69"/>
        <end position="76"/>
    </location>
    <ligand>
        <name>substrate</name>
    </ligand>
</feature>
<feature type="binding site" evidence="5">
    <location>
        <begin position="141"/>
        <end position="143"/>
    </location>
    <ligand>
        <name>substrate</name>
    </ligand>
</feature>
<dbReference type="RefSeq" id="WP_062074995.1">
    <property type="nucleotide sequence ID" value="NZ_BBRC01000005.1"/>
</dbReference>
<feature type="active site" description="Acyl-thioester intermediate" evidence="5">
    <location>
        <position position="172"/>
    </location>
</feature>
<dbReference type="InterPro" id="IPR020605">
    <property type="entry name" value="Octanoyltransferase_CS"/>
</dbReference>
<feature type="domain" description="BPL/LPL catalytic" evidence="7">
    <location>
        <begin position="31"/>
        <end position="211"/>
    </location>
</feature>
<dbReference type="InterPro" id="IPR000544">
    <property type="entry name" value="Octanoyltransferase"/>
</dbReference>
<comment type="catalytic activity">
    <reaction evidence="5">
        <text>octanoyl-[ACP] + L-lysyl-[protein] = N(6)-octanoyl-L-lysyl-[protein] + holo-[ACP] + H(+)</text>
        <dbReference type="Rhea" id="RHEA:17665"/>
        <dbReference type="Rhea" id="RHEA-COMP:9636"/>
        <dbReference type="Rhea" id="RHEA-COMP:9685"/>
        <dbReference type="Rhea" id="RHEA-COMP:9752"/>
        <dbReference type="Rhea" id="RHEA-COMP:9928"/>
        <dbReference type="ChEBI" id="CHEBI:15378"/>
        <dbReference type="ChEBI" id="CHEBI:29969"/>
        <dbReference type="ChEBI" id="CHEBI:64479"/>
        <dbReference type="ChEBI" id="CHEBI:78463"/>
        <dbReference type="ChEBI" id="CHEBI:78809"/>
        <dbReference type="EC" id="2.3.1.181"/>
    </reaction>
</comment>
<dbReference type="AlphaFoldDB" id="A0A7Y9ZBT1"/>
<dbReference type="GO" id="GO:0033819">
    <property type="term" value="F:lipoyl(octanoyl) transferase activity"/>
    <property type="evidence" value="ECO:0007669"/>
    <property type="project" value="UniProtKB-EC"/>
</dbReference>
<dbReference type="GO" id="GO:0005737">
    <property type="term" value="C:cytoplasm"/>
    <property type="evidence" value="ECO:0007669"/>
    <property type="project" value="UniProtKB-SubCell"/>
</dbReference>
<evidence type="ECO:0000256" key="3">
    <source>
        <dbReference type="ARBA" id="ARBA00023315"/>
    </source>
</evidence>
<evidence type="ECO:0000259" key="7">
    <source>
        <dbReference type="PROSITE" id="PS51733"/>
    </source>
</evidence>
<dbReference type="NCBIfam" id="NF010925">
    <property type="entry name" value="PRK14345.1"/>
    <property type="match status" value="1"/>
</dbReference>
<evidence type="ECO:0000256" key="4">
    <source>
        <dbReference type="ARBA" id="ARBA00024732"/>
    </source>
</evidence>
<dbReference type="InterPro" id="IPR004143">
    <property type="entry name" value="BPL_LPL_catalytic"/>
</dbReference>
<keyword evidence="3 5" id="KW-0012">Acyltransferase</keyword>
<dbReference type="OrthoDB" id="9787061at2"/>
<dbReference type="PROSITE" id="PS01313">
    <property type="entry name" value="LIPB"/>
    <property type="match status" value="1"/>
</dbReference>
<evidence type="ECO:0000313" key="9">
    <source>
        <dbReference type="Proteomes" id="UP000547973"/>
    </source>
</evidence>
<dbReference type="CDD" id="cd16444">
    <property type="entry name" value="LipB"/>
    <property type="match status" value="1"/>
</dbReference>
<feature type="site" description="Lowers pKa of active site Cys" evidence="5">
    <location>
        <position position="138"/>
    </location>
</feature>
<dbReference type="PANTHER" id="PTHR10993">
    <property type="entry name" value="OCTANOYLTRANSFERASE"/>
    <property type="match status" value="1"/>
</dbReference>
<dbReference type="PROSITE" id="PS51733">
    <property type="entry name" value="BPL_LPL_CATALYTIC"/>
    <property type="match status" value="1"/>
</dbReference>
<evidence type="ECO:0000256" key="5">
    <source>
        <dbReference type="HAMAP-Rule" id="MF_00013"/>
    </source>
</evidence>
<organism evidence="8 9">
    <name type="scientific">Demequina lutea</name>
    <dbReference type="NCBI Taxonomy" id="431489"/>
    <lineage>
        <taxon>Bacteria</taxon>
        <taxon>Bacillati</taxon>
        <taxon>Actinomycetota</taxon>
        <taxon>Actinomycetes</taxon>
        <taxon>Micrococcales</taxon>
        <taxon>Demequinaceae</taxon>
        <taxon>Demequina</taxon>
    </lineage>
</organism>
<dbReference type="Proteomes" id="UP000547973">
    <property type="component" value="Unassembled WGS sequence"/>
</dbReference>
<comment type="caution">
    <text evidence="8">The sequence shown here is derived from an EMBL/GenBank/DDBJ whole genome shotgun (WGS) entry which is preliminary data.</text>
</comment>
<keyword evidence="2 5" id="KW-0808">Transferase</keyword>
<keyword evidence="9" id="KW-1185">Reference proteome</keyword>
<dbReference type="NCBIfam" id="TIGR00214">
    <property type="entry name" value="lipB"/>
    <property type="match status" value="1"/>
</dbReference>
<feature type="compositionally biased region" description="Low complexity" evidence="6">
    <location>
        <begin position="220"/>
        <end position="246"/>
    </location>
</feature>
<dbReference type="HAMAP" id="MF_00013">
    <property type="entry name" value="LipB"/>
    <property type="match status" value="1"/>
</dbReference>
<protein>
    <recommendedName>
        <fullName evidence="5">Octanoyltransferase</fullName>
        <ecNumber evidence="5">2.3.1.181</ecNumber>
    </recommendedName>
    <alternativeName>
        <fullName evidence="5">Lipoate-protein ligase B</fullName>
    </alternativeName>
    <alternativeName>
        <fullName evidence="5">Lipoyl/octanoyl transferase</fullName>
    </alternativeName>
    <alternativeName>
        <fullName evidence="5">Octanoyl-[acyl-carrier-protein]-protein N-octanoyltransferase</fullName>
    </alternativeName>
</protein>
<comment type="pathway">
    <text evidence="1 5">Protein modification; protein lipoylation via endogenous pathway; protein N(6)-(lipoyl)lysine from octanoyl-[acyl-carrier-protein]: step 1/2.</text>
</comment>
<sequence>MEILDLLGEGPRDYRELWALQREIHADVVAGKRPDTVILVEHVSVYTAGKRTAAWDRPVDGSEVIDVDRGGRITWHGPGQLVAYPIVRLREPVDVVAYVRALERAIIKVCSDLGIETLRVEGRSGVWLPATAEKRERKVCAIGVRVAKGVTMHGLALNCNPDLAEFDRIVPCGISDADVTSLSLELPSEVTIAAAAPLVVAALSDALADIRWMSSSAGSPTPAAATTATPAPEPTPLLAAEPQEIA</sequence>
<name>A0A7Y9ZBT1_9MICO</name>
<comment type="subcellular location">
    <subcellularLocation>
        <location evidence="5">Cytoplasm</location>
    </subcellularLocation>
</comment>
<evidence type="ECO:0000256" key="2">
    <source>
        <dbReference type="ARBA" id="ARBA00022679"/>
    </source>
</evidence>
<gene>
    <name evidence="5" type="primary">lipB</name>
    <name evidence="8" type="ORF">BKA03_001304</name>
</gene>
<evidence type="ECO:0000313" key="8">
    <source>
        <dbReference type="EMBL" id="NYI41185.1"/>
    </source>
</evidence>
<dbReference type="GO" id="GO:0009249">
    <property type="term" value="P:protein lipoylation"/>
    <property type="evidence" value="ECO:0007669"/>
    <property type="project" value="InterPro"/>
</dbReference>
<dbReference type="EMBL" id="JACBZO010000001">
    <property type="protein sequence ID" value="NYI41185.1"/>
    <property type="molecule type" value="Genomic_DNA"/>
</dbReference>
<evidence type="ECO:0000256" key="1">
    <source>
        <dbReference type="ARBA" id="ARBA00004821"/>
    </source>
</evidence>
<dbReference type="EC" id="2.3.1.181" evidence="5"/>
<comment type="function">
    <text evidence="4 5">Catalyzes the transfer of endogenously produced octanoic acid from octanoyl-acyl-carrier-protein onto the lipoyl domains of lipoate-dependent enzymes. Lipoyl-ACP can also act as a substrate although octanoyl-ACP is likely to be the physiological substrate.</text>
</comment>
<dbReference type="Pfam" id="PF21948">
    <property type="entry name" value="LplA-B_cat"/>
    <property type="match status" value="1"/>
</dbReference>
<comment type="miscellaneous">
    <text evidence="5">In the reaction, the free carboxyl group of octanoic acid is attached via an amide linkage to the epsilon-amino group of a specific lysine residue of lipoyl domains of lipoate-dependent enzymes.</text>
</comment>
<reference evidence="8 9" key="1">
    <citation type="submission" date="2020-07" db="EMBL/GenBank/DDBJ databases">
        <title>Sequencing the genomes of 1000 actinobacteria strains.</title>
        <authorList>
            <person name="Klenk H.-P."/>
        </authorList>
    </citation>
    <scope>NUCLEOTIDE SEQUENCE [LARGE SCALE GENOMIC DNA]</scope>
    <source>
        <strain evidence="8 9">DSM 19970</strain>
    </source>
</reference>
<dbReference type="PANTHER" id="PTHR10993:SF7">
    <property type="entry name" value="LIPOYLTRANSFERASE 2, MITOCHONDRIAL-RELATED"/>
    <property type="match status" value="1"/>
</dbReference>
<comment type="similarity">
    <text evidence="5">Belongs to the LipB family.</text>
</comment>
<accession>A0A7Y9ZBT1</accession>